<dbReference type="OrthoDB" id="9810556at2"/>
<feature type="transmembrane region" description="Helical" evidence="5">
    <location>
        <begin position="120"/>
        <end position="137"/>
    </location>
</feature>
<dbReference type="RefSeq" id="WP_045535320.1">
    <property type="nucleotide sequence ID" value="NZ_AP014569.1"/>
</dbReference>
<dbReference type="AlphaFoldDB" id="A0A060NW02"/>
<proteinExistence type="predicted"/>
<organism evidence="7 8">
    <name type="scientific">Serpentinimonas maccroryi</name>
    <dbReference type="NCBI Taxonomy" id="1458426"/>
    <lineage>
        <taxon>Bacteria</taxon>
        <taxon>Pseudomonadati</taxon>
        <taxon>Pseudomonadota</taxon>
        <taxon>Betaproteobacteria</taxon>
        <taxon>Burkholderiales</taxon>
        <taxon>Comamonadaceae</taxon>
        <taxon>Serpentinimonas</taxon>
    </lineage>
</organism>
<gene>
    <name evidence="7" type="ORF">SMCB_0861</name>
</gene>
<feature type="transmembrane region" description="Helical" evidence="5">
    <location>
        <begin position="64"/>
        <end position="87"/>
    </location>
</feature>
<dbReference type="STRING" id="1458426.SMCB_0861"/>
<feature type="transmembrane region" description="Helical" evidence="5">
    <location>
        <begin position="93"/>
        <end position="113"/>
    </location>
</feature>
<keyword evidence="4 5" id="KW-0472">Membrane</keyword>
<evidence type="ECO:0000256" key="3">
    <source>
        <dbReference type="ARBA" id="ARBA00022989"/>
    </source>
</evidence>
<dbReference type="PANTHER" id="PTHR32322">
    <property type="entry name" value="INNER MEMBRANE TRANSPORTER"/>
    <property type="match status" value="1"/>
</dbReference>
<keyword evidence="8" id="KW-1185">Reference proteome</keyword>
<name>A0A060NW02_9BURK</name>
<feature type="domain" description="EamA" evidence="6">
    <location>
        <begin position="149"/>
        <end position="281"/>
    </location>
</feature>
<evidence type="ECO:0000313" key="7">
    <source>
        <dbReference type="EMBL" id="BAO83089.1"/>
    </source>
</evidence>
<sequence>MRMPLAAEFLLLAALWGSSFLFMMLGAAEFGPWATAGLRVSVAAAALLPLLLLAGHWRLLRTHAGAIFVSGLLSSALPFALFAWALLSISTGLSAILNATTPLFGALVAWLWLRERLPAGRALGLAVGFAGVLLLSWPKADFAGGGTGWAVLACLGATLCYGLAASHHRRYLSDVPPLVIAGGSQAGAALALALPMAWFWPAQTPSLGAWGAVVAVGLLCSALAYLLFFRLIARAGASKALTVTFLIPVFALIYGALLLGEAITLSMVAGGGVILLGVLLATGALRWPAPQRSENQAQSEP</sequence>
<evidence type="ECO:0000313" key="8">
    <source>
        <dbReference type="Proteomes" id="UP000066014"/>
    </source>
</evidence>
<dbReference type="GO" id="GO:0016020">
    <property type="term" value="C:membrane"/>
    <property type="evidence" value="ECO:0007669"/>
    <property type="project" value="UniProtKB-SubCell"/>
</dbReference>
<dbReference type="Pfam" id="PF00892">
    <property type="entry name" value="EamA"/>
    <property type="match status" value="2"/>
</dbReference>
<dbReference type="InterPro" id="IPR037185">
    <property type="entry name" value="EmrE-like"/>
</dbReference>
<feature type="domain" description="EamA" evidence="6">
    <location>
        <begin position="10"/>
        <end position="136"/>
    </location>
</feature>
<evidence type="ECO:0000256" key="1">
    <source>
        <dbReference type="ARBA" id="ARBA00004141"/>
    </source>
</evidence>
<accession>A0A060NW02</accession>
<comment type="subcellular location">
    <subcellularLocation>
        <location evidence="1">Membrane</location>
        <topology evidence="1">Multi-pass membrane protein</topology>
    </subcellularLocation>
</comment>
<dbReference type="Proteomes" id="UP000066014">
    <property type="component" value="Chromosome"/>
</dbReference>
<dbReference type="SUPFAM" id="SSF103481">
    <property type="entry name" value="Multidrug resistance efflux transporter EmrE"/>
    <property type="match status" value="2"/>
</dbReference>
<reference evidence="7 8" key="1">
    <citation type="journal article" date="2014" name="Nat. Commun.">
        <title>Physiological and genomic features of highly alkaliphilic hydrogen-utilizing Betaproteobacteria from a continental serpentinizing site.</title>
        <authorList>
            <person name="Suzuki S."/>
            <person name="Kuenen J.G."/>
            <person name="Schipper K."/>
            <person name="van der Velde S."/>
            <person name="Ishii S."/>
            <person name="Wu A."/>
            <person name="Sorokin D.Y."/>
            <person name="Tenney A."/>
            <person name="Meng X.Y."/>
            <person name="Morrill P.L."/>
            <person name="Kamagata Y."/>
            <person name="Muyzer G."/>
            <person name="Nealson K.H."/>
        </authorList>
    </citation>
    <scope>NUCLEOTIDE SEQUENCE [LARGE SCALE GENOMIC DNA]</scope>
    <source>
        <strain evidence="7 8">B1</strain>
    </source>
</reference>
<dbReference type="InterPro" id="IPR050638">
    <property type="entry name" value="AA-Vitamin_Transporters"/>
</dbReference>
<feature type="transmembrane region" description="Helical" evidence="5">
    <location>
        <begin position="240"/>
        <end position="259"/>
    </location>
</feature>
<feature type="transmembrane region" description="Helical" evidence="5">
    <location>
        <begin position="149"/>
        <end position="166"/>
    </location>
</feature>
<evidence type="ECO:0000256" key="4">
    <source>
        <dbReference type="ARBA" id="ARBA00023136"/>
    </source>
</evidence>
<dbReference type="EMBL" id="AP014569">
    <property type="protein sequence ID" value="BAO83089.1"/>
    <property type="molecule type" value="Genomic_DNA"/>
</dbReference>
<protein>
    <submittedName>
        <fullName evidence="7">Permease of the drug/metabolite transporter DMT superfamily</fullName>
    </submittedName>
</protein>
<feature type="transmembrane region" description="Helical" evidence="5">
    <location>
        <begin position="178"/>
        <end position="201"/>
    </location>
</feature>
<feature type="transmembrane region" description="Helical" evidence="5">
    <location>
        <begin position="265"/>
        <end position="285"/>
    </location>
</feature>
<evidence type="ECO:0000256" key="2">
    <source>
        <dbReference type="ARBA" id="ARBA00022692"/>
    </source>
</evidence>
<evidence type="ECO:0000256" key="5">
    <source>
        <dbReference type="SAM" id="Phobius"/>
    </source>
</evidence>
<dbReference type="KEGG" id="cbab:SMCB_0861"/>
<dbReference type="HOGENOM" id="CLU_033863_5_2_4"/>
<feature type="transmembrane region" description="Helical" evidence="5">
    <location>
        <begin position="207"/>
        <end position="228"/>
    </location>
</feature>
<evidence type="ECO:0000259" key="6">
    <source>
        <dbReference type="Pfam" id="PF00892"/>
    </source>
</evidence>
<feature type="transmembrane region" description="Helical" evidence="5">
    <location>
        <begin position="38"/>
        <end position="57"/>
    </location>
</feature>
<keyword evidence="2 5" id="KW-0812">Transmembrane</keyword>
<dbReference type="PANTHER" id="PTHR32322:SF9">
    <property type="entry name" value="AMINO-ACID METABOLITE EFFLUX PUMP-RELATED"/>
    <property type="match status" value="1"/>
</dbReference>
<keyword evidence="3 5" id="KW-1133">Transmembrane helix</keyword>
<dbReference type="InterPro" id="IPR000620">
    <property type="entry name" value="EamA_dom"/>
</dbReference>